<protein>
    <submittedName>
        <fullName evidence="2">Uncharacterized protein</fullName>
    </submittedName>
</protein>
<keyword evidence="1" id="KW-0812">Transmembrane</keyword>
<gene>
    <name evidence="2" type="ORF">SDC9_163697</name>
</gene>
<evidence type="ECO:0000256" key="1">
    <source>
        <dbReference type="SAM" id="Phobius"/>
    </source>
</evidence>
<name>A0A645FPJ9_9ZZZZ</name>
<keyword evidence="1" id="KW-1133">Transmembrane helix</keyword>
<feature type="transmembrane region" description="Helical" evidence="1">
    <location>
        <begin position="73"/>
        <end position="93"/>
    </location>
</feature>
<keyword evidence="1" id="KW-0472">Membrane</keyword>
<dbReference type="EMBL" id="VSSQ01063303">
    <property type="protein sequence ID" value="MPN16358.1"/>
    <property type="molecule type" value="Genomic_DNA"/>
</dbReference>
<evidence type="ECO:0000313" key="2">
    <source>
        <dbReference type="EMBL" id="MPN16358.1"/>
    </source>
</evidence>
<proteinExistence type="predicted"/>
<organism evidence="2">
    <name type="scientific">bioreactor metagenome</name>
    <dbReference type="NCBI Taxonomy" id="1076179"/>
    <lineage>
        <taxon>unclassified sequences</taxon>
        <taxon>metagenomes</taxon>
        <taxon>ecological metagenomes</taxon>
    </lineage>
</organism>
<accession>A0A645FPJ9</accession>
<sequence length="105" mass="12408">MGLSFNLFKSTPHRVFHYEPRYYDPKKEAMEERYARLNDDGKSKDDKYIPGKFIRTHMRNNLYKNKKDVTKVLFIRIVILASLVILLMAAFYLTDGLSFLLTPTK</sequence>
<reference evidence="2" key="1">
    <citation type="submission" date="2019-08" db="EMBL/GenBank/DDBJ databases">
        <authorList>
            <person name="Kucharzyk K."/>
            <person name="Murdoch R.W."/>
            <person name="Higgins S."/>
            <person name="Loffler F."/>
        </authorList>
    </citation>
    <scope>NUCLEOTIDE SEQUENCE</scope>
</reference>
<dbReference type="AlphaFoldDB" id="A0A645FPJ9"/>
<comment type="caution">
    <text evidence="2">The sequence shown here is derived from an EMBL/GenBank/DDBJ whole genome shotgun (WGS) entry which is preliminary data.</text>
</comment>